<feature type="transmembrane region" description="Helical" evidence="9">
    <location>
        <begin position="52"/>
        <end position="78"/>
    </location>
</feature>
<dbReference type="PANTHER" id="PTHR30413">
    <property type="entry name" value="INNER MEMBRANE TRANSPORT PERMEASE"/>
    <property type="match status" value="1"/>
</dbReference>
<feature type="transmembrane region" description="Helical" evidence="9">
    <location>
        <begin position="257"/>
        <end position="276"/>
    </location>
</feature>
<evidence type="ECO:0000256" key="9">
    <source>
        <dbReference type="RuleBase" id="RU361157"/>
    </source>
</evidence>
<organism evidence="11 12">
    <name type="scientific">Serinicoccus chungangensis</name>
    <dbReference type="NCBI Taxonomy" id="767452"/>
    <lineage>
        <taxon>Bacteria</taxon>
        <taxon>Bacillati</taxon>
        <taxon>Actinomycetota</taxon>
        <taxon>Actinomycetes</taxon>
        <taxon>Micrococcales</taxon>
        <taxon>Ornithinimicrobiaceae</taxon>
        <taxon>Serinicoccus</taxon>
    </lineage>
</organism>
<proteinExistence type="inferred from homology"/>
<feature type="domain" description="ABC transmembrane type-2" evidence="10">
    <location>
        <begin position="54"/>
        <end position="278"/>
    </location>
</feature>
<evidence type="ECO:0000256" key="5">
    <source>
        <dbReference type="ARBA" id="ARBA00022519"/>
    </source>
</evidence>
<dbReference type="GO" id="GO:0015920">
    <property type="term" value="P:lipopolysaccharide transport"/>
    <property type="evidence" value="ECO:0007669"/>
    <property type="project" value="TreeGrafter"/>
</dbReference>
<evidence type="ECO:0000256" key="6">
    <source>
        <dbReference type="ARBA" id="ARBA00022692"/>
    </source>
</evidence>
<evidence type="ECO:0000256" key="3">
    <source>
        <dbReference type="ARBA" id="ARBA00022448"/>
    </source>
</evidence>
<dbReference type="PANTHER" id="PTHR30413:SF8">
    <property type="entry name" value="TRANSPORT PERMEASE PROTEIN"/>
    <property type="match status" value="1"/>
</dbReference>
<evidence type="ECO:0000313" key="11">
    <source>
        <dbReference type="EMBL" id="KUG58484.1"/>
    </source>
</evidence>
<feature type="transmembrane region" description="Helical" evidence="9">
    <location>
        <begin position="165"/>
        <end position="187"/>
    </location>
</feature>
<evidence type="ECO:0000259" key="10">
    <source>
        <dbReference type="PROSITE" id="PS51012"/>
    </source>
</evidence>
<feature type="transmembrane region" description="Helical" evidence="9">
    <location>
        <begin position="199"/>
        <end position="217"/>
    </location>
</feature>
<reference evidence="11 12" key="1">
    <citation type="submission" date="2015-12" db="EMBL/GenBank/DDBJ databases">
        <title>Serinicoccus chungangenesis strain CD08_5 genome sequencing and assembly.</title>
        <authorList>
            <person name="Chander A.M."/>
            <person name="Kaur G."/>
            <person name="Nair G.R."/>
            <person name="Dhawan D.K."/>
            <person name="Kochhar R.K."/>
            <person name="Mayilraj S."/>
            <person name="Bhadada S.K."/>
        </authorList>
    </citation>
    <scope>NUCLEOTIDE SEQUENCE [LARGE SCALE GENOMIC DNA]</scope>
    <source>
        <strain evidence="11 12">CD08_5</strain>
    </source>
</reference>
<dbReference type="Pfam" id="PF01061">
    <property type="entry name" value="ABC2_membrane"/>
    <property type="match status" value="1"/>
</dbReference>
<keyword evidence="8 9" id="KW-0472">Membrane</keyword>
<dbReference type="GO" id="GO:0140359">
    <property type="term" value="F:ABC-type transporter activity"/>
    <property type="evidence" value="ECO:0007669"/>
    <property type="project" value="InterPro"/>
</dbReference>
<evidence type="ECO:0000256" key="8">
    <source>
        <dbReference type="ARBA" id="ARBA00023136"/>
    </source>
</evidence>
<evidence type="ECO:0000256" key="2">
    <source>
        <dbReference type="ARBA" id="ARBA00007783"/>
    </source>
</evidence>
<evidence type="ECO:0000256" key="7">
    <source>
        <dbReference type="ARBA" id="ARBA00022989"/>
    </source>
</evidence>
<protein>
    <recommendedName>
        <fullName evidence="9">Transport permease protein</fullName>
    </recommendedName>
</protein>
<dbReference type="InterPro" id="IPR013525">
    <property type="entry name" value="ABC2_TM"/>
</dbReference>
<dbReference type="GO" id="GO:0005886">
    <property type="term" value="C:plasma membrane"/>
    <property type="evidence" value="ECO:0007669"/>
    <property type="project" value="UniProtKB-SubCell"/>
</dbReference>
<accession>A0A0W8IEV0</accession>
<keyword evidence="7 9" id="KW-1133">Transmembrane helix</keyword>
<keyword evidence="5" id="KW-0997">Cell inner membrane</keyword>
<dbReference type="STRING" id="767452.AVL62_11330"/>
<feature type="transmembrane region" description="Helical" evidence="9">
    <location>
        <begin position="139"/>
        <end position="159"/>
    </location>
</feature>
<evidence type="ECO:0000313" key="12">
    <source>
        <dbReference type="Proteomes" id="UP000054837"/>
    </source>
</evidence>
<comment type="subcellular location">
    <subcellularLocation>
        <location evidence="1">Cell inner membrane</location>
        <topology evidence="1">Multi-pass membrane protein</topology>
    </subcellularLocation>
    <subcellularLocation>
        <location evidence="9">Cell membrane</location>
        <topology evidence="9">Multi-pass membrane protein</topology>
    </subcellularLocation>
</comment>
<evidence type="ECO:0000256" key="4">
    <source>
        <dbReference type="ARBA" id="ARBA00022475"/>
    </source>
</evidence>
<sequence length="285" mass="32341">MTPRASHRSVAPEWQLIGQRPTLASYLRQLWQRRHFITAEARTKAFSGNRDLLLGNLWLIGVPILQGLAYYLIFGLILNTSRGIDNFTGFLLVGVFLFRFTAGSMQQGITVMSQNKGIVGAFTFPRAAIPLSALLRETLSMFPVLVTMALLLLVVPPGTQVTWTWLLFPAVFVLQAMFNLGITMYTARLGAALPDLRNLTAFIVRIWFYSSGVFFAIDRFVTDPLWQAILQANPLYLVLDMSRDLLLYDTVPSLENWMFLGLWAAITPILGFWYFWRGEETYGQQ</sequence>
<dbReference type="EMBL" id="LQBL01000003">
    <property type="protein sequence ID" value="KUG58484.1"/>
    <property type="molecule type" value="Genomic_DNA"/>
</dbReference>
<keyword evidence="4 9" id="KW-1003">Cell membrane</keyword>
<keyword evidence="6 9" id="KW-0812">Transmembrane</keyword>
<dbReference type="Proteomes" id="UP000054837">
    <property type="component" value="Unassembled WGS sequence"/>
</dbReference>
<gene>
    <name evidence="11" type="ORF">AVL62_11330</name>
</gene>
<keyword evidence="12" id="KW-1185">Reference proteome</keyword>
<dbReference type="AlphaFoldDB" id="A0A0W8IEV0"/>
<comment type="similarity">
    <text evidence="2 9">Belongs to the ABC-2 integral membrane protein family.</text>
</comment>
<dbReference type="InterPro" id="IPR047817">
    <property type="entry name" value="ABC2_TM_bact-type"/>
</dbReference>
<dbReference type="OrthoDB" id="4186295at2"/>
<name>A0A0W8IEV0_9MICO</name>
<keyword evidence="3 9" id="KW-0813">Transport</keyword>
<comment type="caution">
    <text evidence="11">The sequence shown here is derived from an EMBL/GenBank/DDBJ whole genome shotgun (WGS) entry which is preliminary data.</text>
</comment>
<evidence type="ECO:0000256" key="1">
    <source>
        <dbReference type="ARBA" id="ARBA00004429"/>
    </source>
</evidence>
<dbReference type="PROSITE" id="PS51012">
    <property type="entry name" value="ABC_TM2"/>
    <property type="match status" value="1"/>
</dbReference>
<feature type="transmembrane region" description="Helical" evidence="9">
    <location>
        <begin position="84"/>
        <end position="102"/>
    </location>
</feature>
<dbReference type="RefSeq" id="WP_058890161.1">
    <property type="nucleotide sequence ID" value="NZ_LQBL01000003.1"/>
</dbReference>